<dbReference type="Gene3D" id="3.90.25.10">
    <property type="entry name" value="UDP-galactose 4-epimerase, domain 1"/>
    <property type="match status" value="1"/>
</dbReference>
<dbReference type="AlphaFoldDB" id="A0A0B7KG08"/>
<accession>A0A0B7KG08</accession>
<keyword evidence="2" id="KW-0521">NADP</keyword>
<organism evidence="4">
    <name type="scientific">Bionectria ochroleuca</name>
    <name type="common">Gliocladium roseum</name>
    <dbReference type="NCBI Taxonomy" id="29856"/>
    <lineage>
        <taxon>Eukaryota</taxon>
        <taxon>Fungi</taxon>
        <taxon>Dikarya</taxon>
        <taxon>Ascomycota</taxon>
        <taxon>Pezizomycotina</taxon>
        <taxon>Sordariomycetes</taxon>
        <taxon>Hypocreomycetidae</taxon>
        <taxon>Hypocreales</taxon>
        <taxon>Bionectriaceae</taxon>
        <taxon>Clonostachys</taxon>
    </lineage>
</organism>
<proteinExistence type="inferred from homology"/>
<reference evidence="4" key="1">
    <citation type="submission" date="2015-01" db="EMBL/GenBank/DDBJ databases">
        <authorList>
            <person name="Durling Mikael"/>
        </authorList>
    </citation>
    <scope>NUCLEOTIDE SEQUENCE</scope>
</reference>
<feature type="domain" description="NmrA-like" evidence="3">
    <location>
        <begin position="6"/>
        <end position="269"/>
    </location>
</feature>
<dbReference type="PANTHER" id="PTHR42748">
    <property type="entry name" value="NITROGEN METABOLITE REPRESSION PROTEIN NMRA FAMILY MEMBER"/>
    <property type="match status" value="1"/>
</dbReference>
<name>A0A0B7KG08_BIOOC</name>
<dbReference type="Gene3D" id="3.40.50.720">
    <property type="entry name" value="NAD(P)-binding Rossmann-like Domain"/>
    <property type="match status" value="1"/>
</dbReference>
<evidence type="ECO:0000313" key="4">
    <source>
        <dbReference type="EMBL" id="CEO56533.1"/>
    </source>
</evidence>
<dbReference type="InterPro" id="IPR036291">
    <property type="entry name" value="NAD(P)-bd_dom_sf"/>
</dbReference>
<dbReference type="GO" id="GO:0005634">
    <property type="term" value="C:nucleus"/>
    <property type="evidence" value="ECO:0007669"/>
    <property type="project" value="TreeGrafter"/>
</dbReference>
<evidence type="ECO:0000259" key="3">
    <source>
        <dbReference type="Pfam" id="PF05368"/>
    </source>
</evidence>
<evidence type="ECO:0000256" key="1">
    <source>
        <dbReference type="ARBA" id="ARBA00006328"/>
    </source>
</evidence>
<dbReference type="InterPro" id="IPR051164">
    <property type="entry name" value="NmrA-like_oxidored"/>
</dbReference>
<sequence length="344" mass="37345">MSSEKPLLVVCGATGTQGGSVVSHFLSKSPCPYTIRGLTRNPSSPKSLALATKGVEMVAANFADPASLDAAFAGASYIYGTNDFWVFYEDPASKEKANAAGKSLMILSKENDTSENKNIIDAAAKVSTLQRLVMSSQAYTKKVSGGKISNCHHFDGKAIAEEYLRSDHPKLWEKTNVIFCGFYLENLVRAVGEMMRPKLTEEGLVLYMDDAVASAPFPYYSAVNDTGPLVEALIRAPPSNRVIGVNEWLNLKDLATLIGEAMGKKVKFVNENPVFDMGGDVERMQDNLEMLMFGVEFGYDGGKVDKTVVKPTELGVPLALRSVKDWVKDQDWAGVYGIKDGLSA</sequence>
<comment type="similarity">
    <text evidence="1">Belongs to the NmrA-type oxidoreductase family.</text>
</comment>
<dbReference type="EMBL" id="CDPU01000069">
    <property type="protein sequence ID" value="CEO56533.1"/>
    <property type="molecule type" value="Genomic_DNA"/>
</dbReference>
<gene>
    <name evidence="4" type="ORF">BN869_000012591_1</name>
</gene>
<dbReference type="SUPFAM" id="SSF51735">
    <property type="entry name" value="NAD(P)-binding Rossmann-fold domains"/>
    <property type="match status" value="1"/>
</dbReference>
<evidence type="ECO:0000256" key="2">
    <source>
        <dbReference type="ARBA" id="ARBA00022857"/>
    </source>
</evidence>
<dbReference type="PANTHER" id="PTHR42748:SF26">
    <property type="entry name" value="NMRA-LIKE DOMAIN-CONTAINING PROTEIN"/>
    <property type="match status" value="1"/>
</dbReference>
<dbReference type="Pfam" id="PF05368">
    <property type="entry name" value="NmrA"/>
    <property type="match status" value="1"/>
</dbReference>
<dbReference type="InterPro" id="IPR008030">
    <property type="entry name" value="NmrA-like"/>
</dbReference>
<protein>
    <recommendedName>
        <fullName evidence="3">NmrA-like domain-containing protein</fullName>
    </recommendedName>
</protein>